<dbReference type="InterPro" id="IPR000742">
    <property type="entry name" value="EGF"/>
</dbReference>
<feature type="domain" description="EGF-like" evidence="13">
    <location>
        <begin position="1186"/>
        <end position="1222"/>
    </location>
</feature>
<dbReference type="OMA" id="QKCTICT"/>
<evidence type="ECO:0000256" key="3">
    <source>
        <dbReference type="ARBA" id="ARBA00022737"/>
    </source>
</evidence>
<evidence type="ECO:0000313" key="17">
    <source>
        <dbReference type="Proteomes" id="UP001165740"/>
    </source>
</evidence>
<keyword evidence="3" id="KW-0677">Repeat</keyword>
<evidence type="ECO:0000256" key="4">
    <source>
        <dbReference type="ARBA" id="ARBA00022782"/>
    </source>
</evidence>
<dbReference type="GeneID" id="106069589"/>
<feature type="disulfide bond" evidence="9">
    <location>
        <begin position="1876"/>
        <end position="1903"/>
    </location>
</feature>
<dbReference type="SMART" id="SM00180">
    <property type="entry name" value="EGF_Lam"/>
    <property type="match status" value="2"/>
</dbReference>
<feature type="domain" description="Laminin G" evidence="12">
    <location>
        <begin position="1227"/>
        <end position="1411"/>
    </location>
</feature>
<feature type="domain" description="Kazal-like" evidence="16">
    <location>
        <begin position="773"/>
        <end position="820"/>
    </location>
</feature>
<feature type="disulfide bond" evidence="8">
    <location>
        <begin position="1439"/>
        <end position="1448"/>
    </location>
</feature>
<dbReference type="Proteomes" id="UP001165740">
    <property type="component" value="Chromosome 13"/>
</dbReference>
<feature type="domain" description="Laminin G" evidence="12">
    <location>
        <begin position="1496"/>
        <end position="1682"/>
    </location>
</feature>
<evidence type="ECO:0000259" key="15">
    <source>
        <dbReference type="PROSITE" id="PS51121"/>
    </source>
</evidence>
<dbReference type="CDD" id="cd00055">
    <property type="entry name" value="EGF_Lam"/>
    <property type="match status" value="2"/>
</dbReference>
<dbReference type="InterPro" id="IPR004850">
    <property type="entry name" value="NtA_dom"/>
</dbReference>
<dbReference type="SMART" id="SM00282">
    <property type="entry name" value="LamG"/>
    <property type="match status" value="3"/>
</dbReference>
<dbReference type="InterPro" id="IPR008993">
    <property type="entry name" value="TIMP-like_OB-fold"/>
</dbReference>
<dbReference type="InterPro" id="IPR002350">
    <property type="entry name" value="Kazal_dom"/>
</dbReference>
<evidence type="ECO:0000256" key="10">
    <source>
        <dbReference type="PROSITE-ProRule" id="PRU00460"/>
    </source>
</evidence>
<dbReference type="PROSITE" id="PS00022">
    <property type="entry name" value="EGF_1"/>
    <property type="match status" value="4"/>
</dbReference>
<keyword evidence="1 8" id="KW-0245">EGF-like domain</keyword>
<dbReference type="InterPro" id="IPR013320">
    <property type="entry name" value="ConA-like_dom_sf"/>
</dbReference>
<feature type="domain" description="EGF-like" evidence="13">
    <location>
        <begin position="1678"/>
        <end position="1714"/>
    </location>
</feature>
<dbReference type="PROSITE" id="PS50025">
    <property type="entry name" value="LAM_G_DOMAIN"/>
    <property type="match status" value="3"/>
</dbReference>
<evidence type="ECO:0000256" key="11">
    <source>
        <dbReference type="SAM" id="MobiDB-lite"/>
    </source>
</evidence>
<feature type="disulfide bond" evidence="8">
    <location>
        <begin position="1704"/>
        <end position="1713"/>
    </location>
</feature>
<keyword evidence="4" id="KW-0221">Differentiation</keyword>
<evidence type="ECO:0000256" key="9">
    <source>
        <dbReference type="PROSITE-ProRule" id="PRU00122"/>
    </source>
</evidence>
<keyword evidence="5" id="KW-0722">Serine protease inhibitor</keyword>
<dbReference type="Gene3D" id="2.60.120.200">
    <property type="match status" value="3"/>
</dbReference>
<dbReference type="SMART" id="SM00181">
    <property type="entry name" value="EGF"/>
    <property type="match status" value="7"/>
</dbReference>
<dbReference type="InterPro" id="IPR003645">
    <property type="entry name" value="Fol_N"/>
</dbReference>
<evidence type="ECO:0000256" key="7">
    <source>
        <dbReference type="ARBA" id="ARBA00023180"/>
    </source>
</evidence>
<protein>
    <submittedName>
        <fullName evidence="18 19">Agrin-like isoform X1</fullName>
    </submittedName>
</protein>
<evidence type="ECO:0000313" key="19">
    <source>
        <dbReference type="RefSeq" id="XP_055864963.1"/>
    </source>
</evidence>
<dbReference type="InterPro" id="IPR003884">
    <property type="entry name" value="FacI_MAC"/>
</dbReference>
<dbReference type="SUPFAM" id="SSF50242">
    <property type="entry name" value="TIMP-like"/>
    <property type="match status" value="1"/>
</dbReference>
<gene>
    <name evidence="18 19" type="primary">LOC106069589</name>
</gene>
<comment type="caution">
    <text evidence="8">Lacks conserved residue(s) required for the propagation of feature annotation.</text>
</comment>
<feature type="domain" description="Kazal-like" evidence="16">
    <location>
        <begin position="672"/>
        <end position="719"/>
    </location>
</feature>
<sequence>MVGAKFVDCGSLNINGRQRVSACFSRGIGRPFVTSMAYALIIVCVFLANVELSVCNNQECVSLSPEQAARLADIVVSGTVRKVMLDRDSSTSASRLFKGQIEIKRVFKGEKLLDSLFTKTPSQLWHKLVLVKGFGDPSICRSSVQEKDTKIFMLQLNSKGELKLNSSILPLILLNLDYVDAIVHNQPFVPPSPKPKLSPCYLHFCPFGSTCRVNSSTNEPVCVCEQKCPAVLAPLCGSDGATYNNPCLMERASCQRGKKIKVASNGPCGIRNPCEGQECKFGAECKSSIDGKVARCQCPSDCPSYGDNVGSVPVCGTDGVNYANECEMRKNACQKLDVIRVKYYGRCDPCEGHVCEAPKVCMINNNKERQPECMCSFVCPSEINLVCGTDGRTYSNSCFLRQQACKSKKEIRVLNSGKCGPGLTILKGTIQDEYNRKLDHDHPCTKIKCGLHEECSVTKSGAAVCLCPKECPHIFRRVCGTDGITYDNECELRKSACAEKVNVTFKHDGPCGPNQVCSTKVCHYGSMCVEHAGKAVCRCPQCTEEYNPVCGDNGITYQNDCKLKLENCQREENVKESHKGACADTCGNQRCHNYAICERVNNKPKCICPTSCVQVDDPVCGNDGVTYANECEMRVESCRTQKFIGIGSKGTCDKCRNVTCNFHAKCENGVCVCPILCATVNEPVCASDGNNYHNECEMKKYSCSQNVFLSVSSPGRCEWQSGSGALPSGDDALITDDSDDMPTTTSKTSTCSDENCFKYGGSCVLEGLQQKCVCLFTCKAIRDTKCGSDGLTYSNECTMSYKSCQTKTIIKPQPLDNCDVLDDAEPCDGAVPLVNPDTNEDYDCSANTCPANSYCHVKFSKCCRQESAPLTSCREMPFGCCPDKKTPANDPKGRGCPDVCKCNSLGSISTTCDPVTKQCTCKPGVSGKKCDRCEMGYWGLHKIGEVGNSGCIPCSCNKFGASRDDCDQMTGRCMCKPHVEGFKCDRCLNGKVLGPGGCQDLSPMSCYELDCRFEAVCREKDGTPFCDCDNNCDYDTHPSDIVCGTDGQTFGSLCQLEYYACRFQQDITVANKGPCRGSSSVLTTTASPDTTDTKSRKTTRHIEGSGGDTYIDDNTIKNPYETEKEDVMTCTGSYIENLCLSNKDCCPTHSHCHRGLCYCKEGYVPNGDNTKCYEIKAKPTETIHSSINACTNNPCQAGTCILDKQLGYRCACPLGKIGPLCNRAAEFATPSFSGRSHLEVRRIEKATQELSIEVDFSTLNKDGIILFHPQNRDGTGDFVSLAVNDGYVEFRYDLGAGPAILRSRDTIEPIRVHRVIARRSKEAGILIVDKEKSVSGSSPPTLTSLDLGDSLYLGYMPQASREVYDKVGVDLGLVGCIHSLRAGNPGEMRTYKLDYSKGLSDIKAGVDITECDKNPCKSMPCQNEGTCIVLDAQHFECQCSPGFKGKTCDTIVNPCASQPCLHGGTCVPVSSSDGFYCQCAQSYEGSKCERESIPEVFVPQFTGDSYLEIPLPEIMTTSLSITVWFMTTKPDGLILLVTQKPRGEGDFIALMLENSSLIYTFYLGSGVGRIESKKHIHLDKWHKVTISRNGRIGQMTIDAHAPITGEATFVNYVGPSTALNIDKRPLYLGGYNLKSDVPAKLGSRTGFTGAIQRIIINGRTIVGLLATAVTMRNISTYSGPPCNINPCMNEGVCIPMLHLAECRCTANFMGERCEKHFEQVDKDQPIRFNGTTFLSFLNEITRKVEGQQSNDFSIKFRTSVPDGILLLQRSGDTVQSDYLSVAVSNGYVELSFNLGRHSTDKLFIVRSKVKVDDGQWHHAVISRQHRIATVQVDNEEPVRDTFPISSQQLDTDGILWIGGRDSLAWELPTMKNFVGCINEVTVNNQQLHLVSDRLSQSSTIVFCT</sequence>
<accession>A0A9W2YQE2</accession>
<feature type="domain" description="Kazal-like" evidence="16">
    <location>
        <begin position="1027"/>
        <end position="1077"/>
    </location>
</feature>
<dbReference type="CDD" id="cd00054">
    <property type="entry name" value="EGF_CA"/>
    <property type="match status" value="2"/>
</dbReference>
<dbReference type="FunFam" id="2.10.25.10:FF:000082">
    <property type="entry name" value="Laminin subunit alpha 1"/>
    <property type="match status" value="1"/>
</dbReference>
<dbReference type="Pfam" id="PF07648">
    <property type="entry name" value="Kazal_2"/>
    <property type="match status" value="9"/>
</dbReference>
<dbReference type="FunFam" id="2.10.25.10:FF:000134">
    <property type="entry name" value="Transmembrane agrin"/>
    <property type="match status" value="1"/>
</dbReference>
<dbReference type="GO" id="GO:0005886">
    <property type="term" value="C:plasma membrane"/>
    <property type="evidence" value="ECO:0007669"/>
    <property type="project" value="GOC"/>
</dbReference>
<evidence type="ECO:0000256" key="6">
    <source>
        <dbReference type="ARBA" id="ARBA00023157"/>
    </source>
</evidence>
<feature type="domain" description="Laminin EGF-like" evidence="14">
    <location>
        <begin position="900"/>
        <end position="953"/>
    </location>
</feature>
<feature type="disulfide bond" evidence="10">
    <location>
        <begin position="975"/>
        <end position="984"/>
    </location>
</feature>
<evidence type="ECO:0000259" key="16">
    <source>
        <dbReference type="PROSITE" id="PS51465"/>
    </source>
</evidence>
<dbReference type="PROSITE" id="PS01186">
    <property type="entry name" value="EGF_2"/>
    <property type="match status" value="1"/>
</dbReference>
<feature type="disulfide bond" evidence="8">
    <location>
        <begin position="1212"/>
        <end position="1221"/>
    </location>
</feature>
<feature type="domain" description="Kazal-like" evidence="16">
    <location>
        <begin position="367"/>
        <end position="421"/>
    </location>
</feature>
<feature type="disulfide bond" evidence="10">
    <location>
        <begin position="902"/>
        <end position="919"/>
    </location>
</feature>
<evidence type="ECO:0000256" key="8">
    <source>
        <dbReference type="PROSITE-ProRule" id="PRU00076"/>
    </source>
</evidence>
<evidence type="ECO:0000256" key="1">
    <source>
        <dbReference type="ARBA" id="ARBA00022536"/>
    </source>
</evidence>
<feature type="domain" description="Kazal-like" evidence="16">
    <location>
        <begin position="538"/>
        <end position="584"/>
    </location>
</feature>
<dbReference type="PROSITE" id="PS51121">
    <property type="entry name" value="NTA"/>
    <property type="match status" value="1"/>
</dbReference>
<dbReference type="SMART" id="SM00057">
    <property type="entry name" value="FIMAC"/>
    <property type="match status" value="4"/>
</dbReference>
<dbReference type="PROSITE" id="PS50027">
    <property type="entry name" value="EGF_LAM_2"/>
    <property type="match status" value="2"/>
</dbReference>
<keyword evidence="17" id="KW-1185">Reference proteome</keyword>
<dbReference type="SUPFAM" id="SSF57196">
    <property type="entry name" value="EGF/Laminin"/>
    <property type="match status" value="3"/>
</dbReference>
<dbReference type="PROSITE" id="PS50026">
    <property type="entry name" value="EGF_3"/>
    <property type="match status" value="4"/>
</dbReference>
<feature type="disulfide bond" evidence="10">
    <location>
        <begin position="954"/>
        <end position="966"/>
    </location>
</feature>
<evidence type="ECO:0000259" key="12">
    <source>
        <dbReference type="PROSITE" id="PS50025"/>
    </source>
</evidence>
<keyword evidence="6 8" id="KW-1015">Disulfide bond</keyword>
<dbReference type="InterPro" id="IPR002049">
    <property type="entry name" value="LE_dom"/>
</dbReference>
<dbReference type="SMART" id="SM00274">
    <property type="entry name" value="FOLN"/>
    <property type="match status" value="9"/>
</dbReference>
<evidence type="ECO:0000256" key="5">
    <source>
        <dbReference type="ARBA" id="ARBA00022900"/>
    </source>
</evidence>
<feature type="compositionally biased region" description="Basic and acidic residues" evidence="11">
    <location>
        <begin position="1091"/>
        <end position="1103"/>
    </location>
</feature>
<evidence type="ECO:0000313" key="18">
    <source>
        <dbReference type="RefSeq" id="XP_055864962.1"/>
    </source>
</evidence>
<dbReference type="PANTHER" id="PTHR10913:SF45">
    <property type="entry name" value="FOLLISTATIN, ISOFORM A-RELATED"/>
    <property type="match status" value="1"/>
</dbReference>
<feature type="domain" description="EGF-like" evidence="13">
    <location>
        <begin position="1451"/>
        <end position="1489"/>
    </location>
</feature>
<feature type="disulfide bond" evidence="8">
    <location>
        <begin position="1479"/>
        <end position="1488"/>
    </location>
</feature>
<evidence type="ECO:0000259" key="14">
    <source>
        <dbReference type="PROSITE" id="PS50027"/>
    </source>
</evidence>
<dbReference type="PROSITE" id="PS51465">
    <property type="entry name" value="KAZAL_2"/>
    <property type="match status" value="9"/>
</dbReference>
<dbReference type="CDD" id="cd00104">
    <property type="entry name" value="KAZAL_FS"/>
    <property type="match status" value="8"/>
</dbReference>
<organism evidence="17 19">
    <name type="scientific">Biomphalaria glabrata</name>
    <name type="common">Bloodfluke planorb</name>
    <name type="synonym">Freshwater snail</name>
    <dbReference type="NCBI Taxonomy" id="6526"/>
    <lineage>
        <taxon>Eukaryota</taxon>
        <taxon>Metazoa</taxon>
        <taxon>Spiralia</taxon>
        <taxon>Lophotrochozoa</taxon>
        <taxon>Mollusca</taxon>
        <taxon>Gastropoda</taxon>
        <taxon>Heterobranchia</taxon>
        <taxon>Euthyneura</taxon>
        <taxon>Panpulmonata</taxon>
        <taxon>Hygrophila</taxon>
        <taxon>Lymnaeoidea</taxon>
        <taxon>Planorbidae</taxon>
        <taxon>Biomphalaria</taxon>
    </lineage>
</organism>
<dbReference type="SUPFAM" id="SSF100895">
    <property type="entry name" value="Kazal-type serine protease inhibitors"/>
    <property type="match status" value="9"/>
</dbReference>
<name>A0A9W2YQE2_BIOGL</name>
<dbReference type="SMART" id="SM00280">
    <property type="entry name" value="KAZAL"/>
    <property type="match status" value="9"/>
</dbReference>
<dbReference type="Pfam" id="PF02210">
    <property type="entry name" value="Laminin_G_2"/>
    <property type="match status" value="1"/>
</dbReference>
<feature type="disulfide bond" evidence="10">
    <location>
        <begin position="956"/>
        <end position="973"/>
    </location>
</feature>
<evidence type="ECO:0000259" key="13">
    <source>
        <dbReference type="PROSITE" id="PS50026"/>
    </source>
</evidence>
<keyword evidence="10" id="KW-0424">Laminin EGF-like domain</keyword>
<dbReference type="InterPro" id="IPR001791">
    <property type="entry name" value="Laminin_G"/>
</dbReference>
<keyword evidence="7" id="KW-0325">Glycoprotein</keyword>
<dbReference type="SMART" id="SM00179">
    <property type="entry name" value="EGF_CA"/>
    <property type="match status" value="4"/>
</dbReference>
<dbReference type="Pfam" id="PF00008">
    <property type="entry name" value="EGF"/>
    <property type="match status" value="2"/>
</dbReference>
<feature type="domain" description="Kazal-like" evidence="16">
    <location>
        <begin position="290"/>
        <end position="349"/>
    </location>
</feature>
<dbReference type="RefSeq" id="XP_055864963.1">
    <property type="nucleotide sequence ID" value="XM_056008988.1"/>
</dbReference>
<evidence type="ECO:0000256" key="2">
    <source>
        <dbReference type="ARBA" id="ARBA00022690"/>
    </source>
</evidence>
<reference evidence="18 19" key="1">
    <citation type="submission" date="2025-04" db="UniProtKB">
        <authorList>
            <consortium name="RefSeq"/>
        </authorList>
    </citation>
    <scope>IDENTIFICATION</scope>
</reference>
<dbReference type="Pfam" id="PF00054">
    <property type="entry name" value="Laminin_G_1"/>
    <property type="match status" value="2"/>
</dbReference>
<dbReference type="GO" id="GO:0004867">
    <property type="term" value="F:serine-type endopeptidase inhibitor activity"/>
    <property type="evidence" value="ECO:0007669"/>
    <property type="project" value="UniProtKB-KW"/>
</dbReference>
<feature type="disulfide bond" evidence="10">
    <location>
        <begin position="921"/>
        <end position="930"/>
    </location>
</feature>
<dbReference type="GO" id="GO:0043236">
    <property type="term" value="F:laminin binding"/>
    <property type="evidence" value="ECO:0007669"/>
    <property type="project" value="InterPro"/>
</dbReference>
<feature type="domain" description="Kazal-like" evidence="16">
    <location>
        <begin position="600"/>
        <end position="654"/>
    </location>
</feature>
<dbReference type="PROSITE" id="PS01248">
    <property type="entry name" value="EGF_LAM_1"/>
    <property type="match status" value="1"/>
</dbReference>
<dbReference type="PRINTS" id="PR00011">
    <property type="entry name" value="EGFLAMININ"/>
</dbReference>
<dbReference type="Gene3D" id="2.40.50.120">
    <property type="match status" value="1"/>
</dbReference>
<feature type="disulfide bond" evidence="8">
    <location>
        <begin position="1190"/>
        <end position="1200"/>
    </location>
</feature>
<dbReference type="RefSeq" id="XP_055864962.1">
    <property type="nucleotide sequence ID" value="XM_056008987.1"/>
</dbReference>
<dbReference type="OrthoDB" id="88467at2759"/>
<dbReference type="Pfam" id="PF00053">
    <property type="entry name" value="EGF_laminin"/>
    <property type="match status" value="2"/>
</dbReference>
<dbReference type="Pfam" id="PF03146">
    <property type="entry name" value="NtA"/>
    <property type="match status" value="1"/>
</dbReference>
<dbReference type="FunFam" id="3.30.60.30:FF:000024">
    <property type="entry name" value="Transmembrane agrin"/>
    <property type="match status" value="3"/>
</dbReference>
<dbReference type="InterPro" id="IPR050653">
    <property type="entry name" value="Prot_Inhib_GrowthFact_Antg"/>
</dbReference>
<proteinExistence type="predicted"/>
<keyword evidence="2" id="KW-0646">Protease inhibitor</keyword>
<dbReference type="GO" id="GO:0043113">
    <property type="term" value="P:receptor clustering"/>
    <property type="evidence" value="ECO:0007669"/>
    <property type="project" value="InterPro"/>
</dbReference>
<feature type="domain" description="Kazal-like" evidence="16">
    <location>
        <begin position="223"/>
        <end position="270"/>
    </location>
</feature>
<dbReference type="InterPro" id="IPR001881">
    <property type="entry name" value="EGF-like_Ca-bd_dom"/>
</dbReference>
<feature type="domain" description="Kazal-like" evidence="16">
    <location>
        <begin position="466"/>
        <end position="513"/>
    </location>
</feature>
<dbReference type="GO" id="GO:0005576">
    <property type="term" value="C:extracellular region"/>
    <property type="evidence" value="ECO:0007669"/>
    <property type="project" value="TreeGrafter"/>
</dbReference>
<dbReference type="GO" id="GO:0005509">
    <property type="term" value="F:calcium ion binding"/>
    <property type="evidence" value="ECO:0007669"/>
    <property type="project" value="InterPro"/>
</dbReference>
<feature type="domain" description="NtA" evidence="15">
    <location>
        <begin position="60"/>
        <end position="195"/>
    </location>
</feature>
<feature type="region of interest" description="Disordered" evidence="11">
    <location>
        <begin position="1081"/>
        <end position="1105"/>
    </location>
</feature>
<feature type="domain" description="EGF-like" evidence="13">
    <location>
        <begin position="1412"/>
        <end position="1449"/>
    </location>
</feature>
<dbReference type="Gene3D" id="3.30.60.30">
    <property type="match status" value="9"/>
</dbReference>
<feature type="disulfide bond" evidence="10">
    <location>
        <begin position="900"/>
        <end position="912"/>
    </location>
</feature>
<feature type="domain" description="Laminin EGF-like" evidence="14">
    <location>
        <begin position="954"/>
        <end position="1000"/>
    </location>
</feature>
<dbReference type="GO" id="GO:0030154">
    <property type="term" value="P:cell differentiation"/>
    <property type="evidence" value="ECO:0007669"/>
    <property type="project" value="UniProtKB-KW"/>
</dbReference>
<dbReference type="SUPFAM" id="SSF49899">
    <property type="entry name" value="Concanavalin A-like lectins/glucanases"/>
    <property type="match status" value="3"/>
</dbReference>
<dbReference type="CDD" id="cd00110">
    <property type="entry name" value="LamG"/>
    <property type="match status" value="3"/>
</dbReference>
<dbReference type="FunFam" id="2.10.25.10:FF:000095">
    <property type="entry name" value="Notch, isoform B"/>
    <property type="match status" value="1"/>
</dbReference>
<dbReference type="Gene3D" id="2.10.25.10">
    <property type="entry name" value="Laminin"/>
    <property type="match status" value="6"/>
</dbReference>
<dbReference type="InterPro" id="IPR036058">
    <property type="entry name" value="Kazal_dom_sf"/>
</dbReference>
<feature type="disulfide bond" evidence="8">
    <location>
        <begin position="1460"/>
        <end position="1477"/>
    </location>
</feature>
<dbReference type="PANTHER" id="PTHR10913">
    <property type="entry name" value="FOLLISTATIN-RELATED"/>
    <property type="match status" value="1"/>
</dbReference>
<feature type="domain" description="Laminin G" evidence="12">
    <location>
        <begin position="1723"/>
        <end position="1903"/>
    </location>
</feature>